<accession>A0A382CB24</accession>
<reference evidence="1" key="1">
    <citation type="submission" date="2018-05" db="EMBL/GenBank/DDBJ databases">
        <authorList>
            <person name="Lanie J.A."/>
            <person name="Ng W.-L."/>
            <person name="Kazmierczak K.M."/>
            <person name="Andrzejewski T.M."/>
            <person name="Davidsen T.M."/>
            <person name="Wayne K.J."/>
            <person name="Tettelin H."/>
            <person name="Glass J.I."/>
            <person name="Rusch D."/>
            <person name="Podicherti R."/>
            <person name="Tsui H.-C.T."/>
            <person name="Winkler M.E."/>
        </authorList>
    </citation>
    <scope>NUCLEOTIDE SEQUENCE</scope>
</reference>
<dbReference type="EMBL" id="UINC01033336">
    <property type="protein sequence ID" value="SVB22463.1"/>
    <property type="molecule type" value="Genomic_DNA"/>
</dbReference>
<protein>
    <submittedName>
        <fullName evidence="1">Uncharacterized protein</fullName>
    </submittedName>
</protein>
<sequence length="30" mass="3402">MNSKALFLLLIISTNVSLCIDYQTQIQAIF</sequence>
<dbReference type="AlphaFoldDB" id="A0A382CB24"/>
<proteinExistence type="predicted"/>
<evidence type="ECO:0000313" key="1">
    <source>
        <dbReference type="EMBL" id="SVB22463.1"/>
    </source>
</evidence>
<gene>
    <name evidence="1" type="ORF">METZ01_LOCUS175317</name>
</gene>
<feature type="non-terminal residue" evidence="1">
    <location>
        <position position="30"/>
    </location>
</feature>
<organism evidence="1">
    <name type="scientific">marine metagenome</name>
    <dbReference type="NCBI Taxonomy" id="408172"/>
    <lineage>
        <taxon>unclassified sequences</taxon>
        <taxon>metagenomes</taxon>
        <taxon>ecological metagenomes</taxon>
    </lineage>
</organism>
<name>A0A382CB24_9ZZZZ</name>